<dbReference type="Ensembl" id="ENSCMIT00000002631.1">
    <property type="protein sequence ID" value="ENSCMIP00000002542.1"/>
    <property type="gene ID" value="ENSCMIG00000001506.1"/>
</dbReference>
<dbReference type="InterPro" id="IPR035940">
    <property type="entry name" value="CAP_sf"/>
</dbReference>
<dbReference type="PROSITE" id="PS01010">
    <property type="entry name" value="CRISP_2"/>
    <property type="match status" value="1"/>
</dbReference>
<accession>A0A4W3GHP1</accession>
<dbReference type="AlphaFoldDB" id="A0A4W3GHP1"/>
<dbReference type="Proteomes" id="UP000314986">
    <property type="component" value="Unassembled WGS sequence"/>
</dbReference>
<dbReference type="SMART" id="SM00198">
    <property type="entry name" value="SCP"/>
    <property type="match status" value="1"/>
</dbReference>
<evidence type="ECO:0000313" key="2">
    <source>
        <dbReference type="Ensembl" id="ENSCMIP00000002542.1"/>
    </source>
</evidence>
<reference evidence="3" key="2">
    <citation type="journal article" date="2007" name="PLoS Biol.">
        <title>Survey sequencing and comparative analysis of the elephant shark (Callorhinchus milii) genome.</title>
        <authorList>
            <person name="Venkatesh B."/>
            <person name="Kirkness E.F."/>
            <person name="Loh Y.H."/>
            <person name="Halpern A.L."/>
            <person name="Lee A.P."/>
            <person name="Johnson J."/>
            <person name="Dandona N."/>
            <person name="Viswanathan L.D."/>
            <person name="Tay A."/>
            <person name="Venter J.C."/>
            <person name="Strausberg R.L."/>
            <person name="Brenner S."/>
        </authorList>
    </citation>
    <scope>NUCLEOTIDE SEQUENCE [LARGE SCALE GENOMIC DNA]</scope>
</reference>
<dbReference type="InterPro" id="IPR018244">
    <property type="entry name" value="Allrgn_V5/Tpx1_CS"/>
</dbReference>
<dbReference type="InterPro" id="IPR001283">
    <property type="entry name" value="CRISP-related"/>
</dbReference>
<dbReference type="SUPFAM" id="SSF55797">
    <property type="entry name" value="PR-1-like"/>
    <property type="match status" value="1"/>
</dbReference>
<dbReference type="PROSITE" id="PS01009">
    <property type="entry name" value="CRISP_1"/>
    <property type="match status" value="1"/>
</dbReference>
<sequence length="184" mass="20462">MAKHYAGKCIFQHNPKRKNAGENLMAILSCSFSTGRPVRDWYNEKVFYSHKNKRCDKGRACGHYTQMVWANTSQLGCATKFCPTLKNGGKKLNIVVCNYRPPGNLKGSGPYKQGPSCSECPSGYTCENKLCSKFIQDFAVEHQSKQNLLGTCSDILVCNVANVERPFFCLGPNPCLFSTLGHFS</sequence>
<dbReference type="PANTHER" id="PTHR10334">
    <property type="entry name" value="CYSTEINE-RICH SECRETORY PROTEIN-RELATED"/>
    <property type="match status" value="1"/>
</dbReference>
<organism evidence="2 3">
    <name type="scientific">Callorhinchus milii</name>
    <name type="common">Ghost shark</name>
    <dbReference type="NCBI Taxonomy" id="7868"/>
    <lineage>
        <taxon>Eukaryota</taxon>
        <taxon>Metazoa</taxon>
        <taxon>Chordata</taxon>
        <taxon>Craniata</taxon>
        <taxon>Vertebrata</taxon>
        <taxon>Chondrichthyes</taxon>
        <taxon>Holocephali</taxon>
        <taxon>Chimaeriformes</taxon>
        <taxon>Callorhinchidae</taxon>
        <taxon>Callorhinchus</taxon>
    </lineage>
</organism>
<dbReference type="Pfam" id="PF00188">
    <property type="entry name" value="CAP"/>
    <property type="match status" value="1"/>
</dbReference>
<keyword evidence="3" id="KW-1185">Reference proteome</keyword>
<protein>
    <recommendedName>
        <fullName evidence="1">SCP domain-containing protein</fullName>
    </recommendedName>
</protein>
<dbReference type="GO" id="GO:0005576">
    <property type="term" value="C:extracellular region"/>
    <property type="evidence" value="ECO:0007669"/>
    <property type="project" value="InterPro"/>
</dbReference>
<evidence type="ECO:0000313" key="3">
    <source>
        <dbReference type="Proteomes" id="UP000314986"/>
    </source>
</evidence>
<proteinExistence type="predicted"/>
<reference evidence="2" key="4">
    <citation type="submission" date="2025-08" db="UniProtKB">
        <authorList>
            <consortium name="Ensembl"/>
        </authorList>
    </citation>
    <scope>IDENTIFICATION</scope>
</reference>
<reference evidence="3" key="3">
    <citation type="journal article" date="2014" name="Nature">
        <title>Elephant shark genome provides unique insights into gnathostome evolution.</title>
        <authorList>
            <consortium name="International Elephant Shark Genome Sequencing Consortium"/>
            <person name="Venkatesh B."/>
            <person name="Lee A.P."/>
            <person name="Ravi V."/>
            <person name="Maurya A.K."/>
            <person name="Lian M.M."/>
            <person name="Swann J.B."/>
            <person name="Ohta Y."/>
            <person name="Flajnik M.F."/>
            <person name="Sutoh Y."/>
            <person name="Kasahara M."/>
            <person name="Hoon S."/>
            <person name="Gangu V."/>
            <person name="Roy S.W."/>
            <person name="Irimia M."/>
            <person name="Korzh V."/>
            <person name="Kondrychyn I."/>
            <person name="Lim Z.W."/>
            <person name="Tay B.H."/>
            <person name="Tohari S."/>
            <person name="Kong K.W."/>
            <person name="Ho S."/>
            <person name="Lorente-Galdos B."/>
            <person name="Quilez J."/>
            <person name="Marques-Bonet T."/>
            <person name="Raney B.J."/>
            <person name="Ingham P.W."/>
            <person name="Tay A."/>
            <person name="Hillier L.W."/>
            <person name="Minx P."/>
            <person name="Boehm T."/>
            <person name="Wilson R.K."/>
            <person name="Brenner S."/>
            <person name="Warren W.C."/>
        </authorList>
    </citation>
    <scope>NUCLEOTIDE SEQUENCE [LARGE SCALE GENOMIC DNA]</scope>
</reference>
<reference evidence="2" key="5">
    <citation type="submission" date="2025-09" db="UniProtKB">
        <authorList>
            <consortium name="Ensembl"/>
        </authorList>
    </citation>
    <scope>IDENTIFICATION</scope>
</reference>
<dbReference type="PRINTS" id="PR00837">
    <property type="entry name" value="V5TPXLIKE"/>
</dbReference>
<dbReference type="Gene3D" id="3.40.33.10">
    <property type="entry name" value="CAP"/>
    <property type="match status" value="1"/>
</dbReference>
<evidence type="ECO:0000259" key="1">
    <source>
        <dbReference type="SMART" id="SM00198"/>
    </source>
</evidence>
<name>A0A4W3GHP1_CALMI</name>
<reference evidence="3" key="1">
    <citation type="journal article" date="2006" name="Science">
        <title>Ancient noncoding elements conserved in the human genome.</title>
        <authorList>
            <person name="Venkatesh B."/>
            <person name="Kirkness E.F."/>
            <person name="Loh Y.H."/>
            <person name="Halpern A.L."/>
            <person name="Lee A.P."/>
            <person name="Johnson J."/>
            <person name="Dandona N."/>
            <person name="Viswanathan L.D."/>
            <person name="Tay A."/>
            <person name="Venter J.C."/>
            <person name="Strausberg R.L."/>
            <person name="Brenner S."/>
        </authorList>
    </citation>
    <scope>NUCLEOTIDE SEQUENCE [LARGE SCALE GENOMIC DNA]</scope>
</reference>
<dbReference type="InterPro" id="IPR014044">
    <property type="entry name" value="CAP_dom"/>
</dbReference>
<dbReference type="GeneTree" id="ENSGT00940000163908"/>
<feature type="domain" description="SCP" evidence="1">
    <location>
        <begin position="1"/>
        <end position="107"/>
    </location>
</feature>
<dbReference type="InParanoid" id="A0A4W3GHP1"/>